<evidence type="ECO:0000313" key="10">
    <source>
        <dbReference type="Proteomes" id="UP000613030"/>
    </source>
</evidence>
<evidence type="ECO:0000256" key="3">
    <source>
        <dbReference type="ARBA" id="ARBA00022692"/>
    </source>
</evidence>
<dbReference type="RefSeq" id="WP_202007600.1">
    <property type="nucleotide sequence ID" value="NZ_JAERRB010000001.1"/>
</dbReference>
<dbReference type="InterPro" id="IPR050250">
    <property type="entry name" value="Macrolide_Exporter_MacB"/>
</dbReference>
<gene>
    <name evidence="9" type="ORF">JI741_03995</name>
</gene>
<dbReference type="PANTHER" id="PTHR30572">
    <property type="entry name" value="MEMBRANE COMPONENT OF TRANSPORTER-RELATED"/>
    <property type="match status" value="1"/>
</dbReference>
<dbReference type="PANTHER" id="PTHR30572:SF18">
    <property type="entry name" value="ABC-TYPE MACROLIDE FAMILY EXPORT SYSTEM PERMEASE COMPONENT 2"/>
    <property type="match status" value="1"/>
</dbReference>
<evidence type="ECO:0000313" key="9">
    <source>
        <dbReference type="EMBL" id="MBL0740362.1"/>
    </source>
</evidence>
<feature type="transmembrane region" description="Helical" evidence="6">
    <location>
        <begin position="378"/>
        <end position="400"/>
    </location>
</feature>
<name>A0ABS1KNU4_9BACT</name>
<feature type="transmembrane region" description="Helical" evidence="6">
    <location>
        <begin position="682"/>
        <end position="703"/>
    </location>
</feature>
<feature type="transmembrane region" description="Helical" evidence="6">
    <location>
        <begin position="723"/>
        <end position="745"/>
    </location>
</feature>
<evidence type="ECO:0000256" key="2">
    <source>
        <dbReference type="ARBA" id="ARBA00022475"/>
    </source>
</evidence>
<evidence type="ECO:0000256" key="4">
    <source>
        <dbReference type="ARBA" id="ARBA00022989"/>
    </source>
</evidence>
<proteinExistence type="predicted"/>
<keyword evidence="3 6" id="KW-0812">Transmembrane</keyword>
<feature type="transmembrane region" description="Helical" evidence="6">
    <location>
        <begin position="421"/>
        <end position="445"/>
    </location>
</feature>
<reference evidence="9 10" key="1">
    <citation type="submission" date="2021-01" db="EMBL/GenBank/DDBJ databases">
        <title>Chryseolinea sp. Jin1 Genome sequencing and assembly.</title>
        <authorList>
            <person name="Kim I."/>
        </authorList>
    </citation>
    <scope>NUCLEOTIDE SEQUENCE [LARGE SCALE GENOMIC DNA]</scope>
    <source>
        <strain evidence="9 10">Jin1</strain>
    </source>
</reference>
<feature type="transmembrane region" description="Helical" evidence="6">
    <location>
        <begin position="20"/>
        <end position="41"/>
    </location>
</feature>
<dbReference type="Pfam" id="PF12704">
    <property type="entry name" value="MacB_PCD"/>
    <property type="match status" value="1"/>
</dbReference>
<evidence type="ECO:0000256" key="1">
    <source>
        <dbReference type="ARBA" id="ARBA00004651"/>
    </source>
</evidence>
<evidence type="ECO:0000259" key="8">
    <source>
        <dbReference type="Pfam" id="PF12704"/>
    </source>
</evidence>
<keyword evidence="5 6" id="KW-0472">Membrane</keyword>
<keyword evidence="4 6" id="KW-1133">Transmembrane helix</keyword>
<comment type="caution">
    <text evidence="9">The sequence shown here is derived from an EMBL/GenBank/DDBJ whole genome shotgun (WGS) entry which is preliminary data.</text>
</comment>
<comment type="subcellular location">
    <subcellularLocation>
        <location evidence="1">Cell membrane</location>
        <topology evidence="1">Multi-pass membrane protein</topology>
    </subcellularLocation>
</comment>
<dbReference type="Pfam" id="PF02687">
    <property type="entry name" value="FtsX"/>
    <property type="match status" value="2"/>
</dbReference>
<feature type="domain" description="ABC3 transporter permease C-terminal" evidence="7">
    <location>
        <begin position="683"/>
        <end position="795"/>
    </location>
</feature>
<feature type="domain" description="MacB-like periplasmic core" evidence="8">
    <location>
        <begin position="21"/>
        <end position="244"/>
    </location>
</feature>
<dbReference type="InterPro" id="IPR025857">
    <property type="entry name" value="MacB_PCD"/>
</dbReference>
<accession>A0ABS1KNU4</accession>
<evidence type="ECO:0000259" key="7">
    <source>
        <dbReference type="Pfam" id="PF02687"/>
    </source>
</evidence>
<evidence type="ECO:0000256" key="6">
    <source>
        <dbReference type="SAM" id="Phobius"/>
    </source>
</evidence>
<dbReference type="Proteomes" id="UP000613030">
    <property type="component" value="Unassembled WGS sequence"/>
</dbReference>
<feature type="transmembrane region" description="Helical" evidence="6">
    <location>
        <begin position="339"/>
        <end position="358"/>
    </location>
</feature>
<sequence>MLRHNFLLIYRNFKRFKSTFFINLVGLSSGLACALMIYLWVNDEWQVNKGNANDTRLYQVLQNFVDSREIATGPGTQGILAKALADEMPEVEYAASVVPAEWFTEKGIMSYEANTLKAGGQFVSNDYFKLFPLPYVAGEKKDLFADKTSIAISEDLAMQLFQSPENALGKIVTWERDQFTQSFHISGVFKNLPANASSKFDMLLNYTLFFDTRTGLDLWTNSDPSTFVLLRDGVDPTAFQQKIAGFIQRKDKATKNTLVIQRYADRYLYGRFENGVPVGGRIEYVRLFSVIAIVILAIACINFMNLSTAKASRRVKEIGIKKAVGAARRTLVLQYLGESMFMTFLSLAVAILVVDILLPQFNIVTGKHLSLNLDTNLILTMAGITFVTGLLSGSYPALYLSGFKPATVLKGRLNSSVGEVWARKGLVVFQFAMSIILIVSVVVVYKQIDYVQSKNLGYDREHVVHFEIMVKNPGDPAFFDEGGRMERTVETFLTRVRKLPNVTSAANFYHDVVGAHGGMGGVDWEPGDEDSKKSFSNLEIGFDFIETLGIQIAEGRSYSRSLTGERKKIILNEAAIKMMGLKEPVGKTIKVWGEEREIIGVAKNFHFESLFEEMKPCLLQLETRPGNIMVKIKPGKEAETLSQLQALYQDQNPGLAFDYKFLDDDYQALYASEQRVSQLSRYFAALAILISCLGLFGLAAFTAERRQKEIGIRKILGSSEFGIVYLLSGDFTRIVLAAIVMAVPVSYFMTRNWLSDFAYKIDLEWYYFAGASVAALFIAWLTVGSQAIRAAKVNPTQCLKEQ</sequence>
<evidence type="ECO:0000256" key="5">
    <source>
        <dbReference type="ARBA" id="ARBA00023136"/>
    </source>
</evidence>
<feature type="domain" description="ABC3 transporter permease C-terminal" evidence="7">
    <location>
        <begin position="290"/>
        <end position="403"/>
    </location>
</feature>
<dbReference type="EMBL" id="JAERRB010000001">
    <property type="protein sequence ID" value="MBL0740362.1"/>
    <property type="molecule type" value="Genomic_DNA"/>
</dbReference>
<keyword evidence="10" id="KW-1185">Reference proteome</keyword>
<feature type="transmembrane region" description="Helical" evidence="6">
    <location>
        <begin position="284"/>
        <end position="304"/>
    </location>
</feature>
<dbReference type="InterPro" id="IPR003838">
    <property type="entry name" value="ABC3_permease_C"/>
</dbReference>
<organism evidence="9 10">
    <name type="scientific">Chryseolinea lacunae</name>
    <dbReference type="NCBI Taxonomy" id="2801331"/>
    <lineage>
        <taxon>Bacteria</taxon>
        <taxon>Pseudomonadati</taxon>
        <taxon>Bacteroidota</taxon>
        <taxon>Cytophagia</taxon>
        <taxon>Cytophagales</taxon>
        <taxon>Fulvivirgaceae</taxon>
        <taxon>Chryseolinea</taxon>
    </lineage>
</organism>
<dbReference type="PROSITE" id="PS51257">
    <property type="entry name" value="PROKAR_LIPOPROTEIN"/>
    <property type="match status" value="1"/>
</dbReference>
<keyword evidence="2" id="KW-1003">Cell membrane</keyword>
<feature type="transmembrane region" description="Helical" evidence="6">
    <location>
        <begin position="765"/>
        <end position="783"/>
    </location>
</feature>
<protein>
    <submittedName>
        <fullName evidence="9">ABC transporter permease</fullName>
    </submittedName>
</protein>